<dbReference type="EMBL" id="CFOE01000276">
    <property type="protein sequence ID" value="CFE39833.1"/>
    <property type="molecule type" value="Genomic_DNA"/>
</dbReference>
<dbReference type="Proteomes" id="UP000044938">
    <property type="component" value="Unassembled WGS sequence"/>
</dbReference>
<reference evidence="8 9" key="1">
    <citation type="submission" date="2015-03" db="EMBL/GenBank/DDBJ databases">
        <authorList>
            <consortium name="Pathogen Informatics"/>
        </authorList>
    </citation>
    <scope>NUCLEOTIDE SEQUENCE [LARGE SCALE GENOMIC DNA]</scope>
    <source>
        <strain evidence="4 14">Bir 185</strain>
        <strain evidence="3 11">C09601061</strain>
        <strain evidence="6 10">G09801536</strain>
        <strain evidence="1 13">G09901357</strain>
        <strain evidence="2 12">H09601792</strain>
        <strain evidence="5 9">M09401471</strain>
        <strain evidence="8">N09902308</strain>
    </source>
</reference>
<proteinExistence type="predicted"/>
<dbReference type="EMBL" id="CSAJ01000057">
    <property type="protein sequence ID" value="COV68079.1"/>
    <property type="molecule type" value="Genomic_DNA"/>
</dbReference>
<evidence type="ECO:0000313" key="1">
    <source>
        <dbReference type="EMBL" id="CFE39833.1"/>
    </source>
</evidence>
<evidence type="ECO:0000313" key="7">
    <source>
        <dbReference type="EMBL" id="COY00135.1"/>
    </source>
</evidence>
<sequence length="40" mass="4105">MPALSTTAFCTAPNNSVACSPDSHPLRLPMGLRVASTMTG</sequence>
<dbReference type="EMBL" id="CSBK01000848">
    <property type="protein sequence ID" value="COY00135.1"/>
    <property type="molecule type" value="Genomic_DNA"/>
</dbReference>
<dbReference type="Proteomes" id="UP000046947">
    <property type="component" value="Unassembled WGS sequence"/>
</dbReference>
<dbReference type="AlphaFoldDB" id="A0A655A6J1"/>
<dbReference type="EMBL" id="CGCX01001013">
    <property type="protein sequence ID" value="CFR87074.1"/>
    <property type="molecule type" value="Genomic_DNA"/>
</dbReference>
<evidence type="ECO:0000313" key="6">
    <source>
        <dbReference type="EMBL" id="COV70811.1"/>
    </source>
</evidence>
<dbReference type="Proteomes" id="UP000045842">
    <property type="component" value="Unassembled WGS sequence"/>
</dbReference>
<evidence type="ECO:0000313" key="8">
    <source>
        <dbReference type="Proteomes" id="UP000039021"/>
    </source>
</evidence>
<organism evidence="4 14">
    <name type="scientific">Mycobacterium tuberculosis</name>
    <dbReference type="NCBI Taxonomy" id="1773"/>
    <lineage>
        <taxon>Bacteria</taxon>
        <taxon>Bacillati</taxon>
        <taxon>Actinomycetota</taxon>
        <taxon>Actinomycetes</taxon>
        <taxon>Mycobacteriales</taxon>
        <taxon>Mycobacteriaceae</taxon>
        <taxon>Mycobacterium</taxon>
        <taxon>Mycobacterium tuberculosis complex</taxon>
    </lineage>
</organism>
<gene>
    <name evidence="3" type="ORF">ERS007657_02565</name>
    <name evidence="6" type="ORF">ERS007679_02323</name>
    <name evidence="1" type="ORF">ERS007681_02221</name>
    <name evidence="2" type="ORF">ERS007688_01299</name>
    <name evidence="5" type="ORF">ERS007720_00708</name>
    <name evidence="7" type="ORF">ERS007739_01994</name>
    <name evidence="4" type="ORF">ERS027659_02595</name>
</gene>
<evidence type="ECO:0000313" key="5">
    <source>
        <dbReference type="EMBL" id="COV68079.1"/>
    </source>
</evidence>
<dbReference type="Proteomes" id="UP000048289">
    <property type="component" value="Unassembled WGS sequence"/>
</dbReference>
<dbReference type="Proteomes" id="UP000039021">
    <property type="component" value="Unassembled WGS sequence"/>
</dbReference>
<evidence type="ECO:0000313" key="10">
    <source>
        <dbReference type="Proteomes" id="UP000045842"/>
    </source>
</evidence>
<reference evidence="7" key="2">
    <citation type="submission" date="2015-03" db="EMBL/GenBank/DDBJ databases">
        <authorList>
            <consortium name="Pathogen Informatics"/>
            <person name="Murphy D."/>
        </authorList>
    </citation>
    <scope>NUCLEOTIDE SEQUENCE</scope>
    <source>
        <strain evidence="7">N09902308</strain>
    </source>
</reference>
<evidence type="ECO:0000313" key="2">
    <source>
        <dbReference type="EMBL" id="CFE48960.1"/>
    </source>
</evidence>
<evidence type="ECO:0000313" key="12">
    <source>
        <dbReference type="Proteomes" id="UP000046947"/>
    </source>
</evidence>
<dbReference type="Proteomes" id="UP000050164">
    <property type="component" value="Unassembled WGS sequence"/>
</dbReference>
<dbReference type="Proteomes" id="UP000046680">
    <property type="component" value="Unassembled WGS sequence"/>
</dbReference>
<evidence type="ECO:0000313" key="14">
    <source>
        <dbReference type="Proteomes" id="UP000050164"/>
    </source>
</evidence>
<evidence type="ECO:0000313" key="13">
    <source>
        <dbReference type="Proteomes" id="UP000048289"/>
    </source>
</evidence>
<evidence type="ECO:0000313" key="3">
    <source>
        <dbReference type="EMBL" id="CFR87074.1"/>
    </source>
</evidence>
<evidence type="ECO:0000313" key="11">
    <source>
        <dbReference type="Proteomes" id="UP000046680"/>
    </source>
</evidence>
<evidence type="ECO:0000313" key="4">
    <source>
        <dbReference type="EMBL" id="CKS06928.1"/>
    </source>
</evidence>
<dbReference type="EMBL" id="CNFT01000639">
    <property type="protein sequence ID" value="CKS06928.1"/>
    <property type="molecule type" value="Genomic_DNA"/>
</dbReference>
<name>A0A655A6J1_MYCTX</name>
<accession>A0A655A6J1</accession>
<dbReference type="EMBL" id="CFOH01000159">
    <property type="protein sequence ID" value="CFE48960.1"/>
    <property type="molecule type" value="Genomic_DNA"/>
</dbReference>
<protein>
    <submittedName>
        <fullName evidence="4">Uncharacterized protein</fullName>
    </submittedName>
</protein>
<evidence type="ECO:0000313" key="9">
    <source>
        <dbReference type="Proteomes" id="UP000044938"/>
    </source>
</evidence>
<dbReference type="EMBL" id="CSAD01000310">
    <property type="protein sequence ID" value="COV70811.1"/>
    <property type="molecule type" value="Genomic_DNA"/>
</dbReference>